<dbReference type="SUPFAM" id="SSF53383">
    <property type="entry name" value="PLP-dependent transferases"/>
    <property type="match status" value="1"/>
</dbReference>
<dbReference type="InterPro" id="IPR015421">
    <property type="entry name" value="PyrdxlP-dep_Trfase_major"/>
</dbReference>
<evidence type="ECO:0000313" key="4">
    <source>
        <dbReference type="EMBL" id="SDT14974.1"/>
    </source>
</evidence>
<feature type="domain" description="Aminotransferase class V" evidence="3">
    <location>
        <begin position="97"/>
        <end position="344"/>
    </location>
</feature>
<dbReference type="AlphaFoldDB" id="A0A1H1Y0G7"/>
<dbReference type="Pfam" id="PF00266">
    <property type="entry name" value="Aminotran_5"/>
    <property type="match status" value="1"/>
</dbReference>
<proteinExistence type="predicted"/>
<keyword evidence="5" id="KW-1185">Reference proteome</keyword>
<dbReference type="PANTHER" id="PTHR43092:SF2">
    <property type="entry name" value="HERCYNYLCYSTEINE SULFOXIDE LYASE"/>
    <property type="match status" value="1"/>
</dbReference>
<gene>
    <name evidence="4" type="ORF">SAMN04489717_5231</name>
</gene>
<evidence type="ECO:0000259" key="3">
    <source>
        <dbReference type="Pfam" id="PF00266"/>
    </source>
</evidence>
<evidence type="ECO:0000256" key="2">
    <source>
        <dbReference type="SAM" id="MobiDB-lite"/>
    </source>
</evidence>
<dbReference type="InterPro" id="IPR015424">
    <property type="entry name" value="PyrdxlP-dep_Trfase"/>
</dbReference>
<evidence type="ECO:0000313" key="5">
    <source>
        <dbReference type="Proteomes" id="UP000198983"/>
    </source>
</evidence>
<keyword evidence="1" id="KW-0663">Pyridoxal phosphate</keyword>
<protein>
    <submittedName>
        <fullName evidence="4">Isopenicillin-N epimerase</fullName>
    </submittedName>
</protein>
<dbReference type="STRING" id="117157.SAMN04489717_5231"/>
<evidence type="ECO:0000256" key="1">
    <source>
        <dbReference type="ARBA" id="ARBA00022898"/>
    </source>
</evidence>
<accession>A0A1H1Y0G7</accession>
<feature type="region of interest" description="Disordered" evidence="2">
    <location>
        <begin position="31"/>
        <end position="50"/>
    </location>
</feature>
<organism evidence="4 5">
    <name type="scientific">Actinopolymorpha singaporensis</name>
    <dbReference type="NCBI Taxonomy" id="117157"/>
    <lineage>
        <taxon>Bacteria</taxon>
        <taxon>Bacillati</taxon>
        <taxon>Actinomycetota</taxon>
        <taxon>Actinomycetes</taxon>
        <taxon>Propionibacteriales</taxon>
        <taxon>Actinopolymorphaceae</taxon>
        <taxon>Actinopolymorpha</taxon>
    </lineage>
</organism>
<name>A0A1H1Y0G7_9ACTN</name>
<dbReference type="EMBL" id="LT629732">
    <property type="protein sequence ID" value="SDT14974.1"/>
    <property type="molecule type" value="Genomic_DNA"/>
</dbReference>
<sequence length="422" mass="44832">MRTSVGRTSSVVSVAQSPVVTWDVTAMTGEAPTAKSDSAGAPDWGNPRSAWDLDPGRAHLNHGSFGAVPRVVRAAQTRWRDLSDANPMNYYREVRVPAVQHARERAAAFLGAAPGSVGLVGNATAGVSTVLASFPLRPDDEVVLTDHSYGAVTLAAHRWARSAGARVVTAQVDLLASDEEVTSAVVGAFTSRTRLLIIDQITSQTARLFPVAGIAAAARAQDVATLVDGAHVPGMLPVQVEALGADFWVGNFHKWAFAPRGVAGLWIAQPWRDRIRPLVASWNEAHQFPAAFDQQGTADDSAWLAVPDALDFFAAWQPKRLRDHNNALAAYGQQVVGTALGVGWQAAGGAAELSMRIIPLPAGVATDEEGARALSARIAQDLRVEAAVTCWRDRGFLRVSAQAYNAAEEYERLATGLAQILG</sequence>
<dbReference type="InterPro" id="IPR015422">
    <property type="entry name" value="PyrdxlP-dep_Trfase_small"/>
</dbReference>
<dbReference type="Gene3D" id="3.40.640.10">
    <property type="entry name" value="Type I PLP-dependent aspartate aminotransferase-like (Major domain)"/>
    <property type="match status" value="1"/>
</dbReference>
<dbReference type="RefSeq" id="WP_197681580.1">
    <property type="nucleotide sequence ID" value="NZ_LT629732.1"/>
</dbReference>
<reference evidence="4 5" key="1">
    <citation type="submission" date="2016-10" db="EMBL/GenBank/DDBJ databases">
        <authorList>
            <person name="de Groot N.N."/>
        </authorList>
    </citation>
    <scope>NUCLEOTIDE SEQUENCE [LARGE SCALE GENOMIC DNA]</scope>
    <source>
        <strain evidence="4 5">DSM 22024</strain>
    </source>
</reference>
<dbReference type="Gene3D" id="3.90.1150.10">
    <property type="entry name" value="Aspartate Aminotransferase, domain 1"/>
    <property type="match status" value="1"/>
</dbReference>
<dbReference type="Proteomes" id="UP000198983">
    <property type="component" value="Chromosome I"/>
</dbReference>
<dbReference type="PANTHER" id="PTHR43092">
    <property type="entry name" value="L-CYSTEINE DESULFHYDRASE"/>
    <property type="match status" value="1"/>
</dbReference>
<dbReference type="InterPro" id="IPR000192">
    <property type="entry name" value="Aminotrans_V_dom"/>
</dbReference>